<organism evidence="5 6">
    <name type="scientific">Desulfurococcus amylolyticus (strain DSM 18924 / JCM 16383 / VKM B-2413 / 1221n)</name>
    <name type="common">Desulfurococcus kamchatkensis</name>
    <dbReference type="NCBI Taxonomy" id="490899"/>
    <lineage>
        <taxon>Archaea</taxon>
        <taxon>Thermoproteota</taxon>
        <taxon>Thermoprotei</taxon>
        <taxon>Desulfurococcales</taxon>
        <taxon>Desulfurococcaceae</taxon>
        <taxon>Desulfurococcus</taxon>
    </lineage>
</organism>
<dbReference type="AlphaFoldDB" id="B8D6E3"/>
<evidence type="ECO:0000256" key="1">
    <source>
        <dbReference type="ARBA" id="ARBA00009312"/>
    </source>
</evidence>
<dbReference type="STRING" id="490899.DKAM_1348"/>
<keyword evidence="3 4" id="KW-0687">Ribonucleoprotein</keyword>
<dbReference type="NCBIfam" id="NF003292">
    <property type="entry name" value="PRK04290.1-1"/>
    <property type="match status" value="1"/>
</dbReference>
<dbReference type="PROSITE" id="PS00578">
    <property type="entry name" value="RIBOSOMAL_S6E"/>
    <property type="match status" value="1"/>
</dbReference>
<dbReference type="EMBL" id="CP001140">
    <property type="protein sequence ID" value="ACL11674.1"/>
    <property type="molecule type" value="Genomic_DNA"/>
</dbReference>
<gene>
    <name evidence="4" type="primary">rps6e</name>
    <name evidence="5" type="ordered locus">DKAM_1348</name>
</gene>
<evidence type="ECO:0000256" key="4">
    <source>
        <dbReference type="HAMAP-Rule" id="MF_00512"/>
    </source>
</evidence>
<dbReference type="GO" id="GO:1990904">
    <property type="term" value="C:ribonucleoprotein complex"/>
    <property type="evidence" value="ECO:0007669"/>
    <property type="project" value="UniProtKB-KW"/>
</dbReference>
<evidence type="ECO:0000256" key="2">
    <source>
        <dbReference type="ARBA" id="ARBA00022980"/>
    </source>
</evidence>
<dbReference type="PANTHER" id="PTHR11502">
    <property type="entry name" value="40S RIBOSOMAL PROTEIN S6"/>
    <property type="match status" value="1"/>
</dbReference>
<dbReference type="Proteomes" id="UP000006903">
    <property type="component" value="Chromosome"/>
</dbReference>
<dbReference type="InterPro" id="IPR020924">
    <property type="entry name" value="Ribosomal_eS6_arc"/>
</dbReference>
<dbReference type="KEGG" id="dka:DKAM_1348"/>
<evidence type="ECO:0000313" key="5">
    <source>
        <dbReference type="EMBL" id="ACL11674.1"/>
    </source>
</evidence>
<dbReference type="NCBIfam" id="NF003294">
    <property type="entry name" value="PRK04290.1-3"/>
    <property type="match status" value="1"/>
</dbReference>
<dbReference type="SMART" id="SM01405">
    <property type="entry name" value="Ribosomal_S6e"/>
    <property type="match status" value="1"/>
</dbReference>
<dbReference type="Pfam" id="PF01092">
    <property type="entry name" value="Ribosomal_S6e"/>
    <property type="match status" value="1"/>
</dbReference>
<comment type="similarity">
    <text evidence="1 4">Belongs to the eukaryotic ribosomal protein eS6 family.</text>
</comment>
<keyword evidence="2 4" id="KW-0689">Ribosomal protein</keyword>
<dbReference type="HOGENOM" id="CLU_1275302_0_0_2"/>
<accession>B8D6E3</accession>
<dbReference type="GO" id="GO:0003735">
    <property type="term" value="F:structural constituent of ribosome"/>
    <property type="evidence" value="ECO:0007669"/>
    <property type="project" value="InterPro"/>
</dbReference>
<dbReference type="InterPro" id="IPR001377">
    <property type="entry name" value="Ribosomal_eS6"/>
</dbReference>
<evidence type="ECO:0000256" key="3">
    <source>
        <dbReference type="ARBA" id="ARBA00023274"/>
    </source>
</evidence>
<evidence type="ECO:0000313" key="6">
    <source>
        <dbReference type="Proteomes" id="UP000006903"/>
    </source>
</evidence>
<dbReference type="eggNOG" id="arCOG01946">
    <property type="taxonomic scope" value="Archaea"/>
</dbReference>
<name>B8D6E3_DESA1</name>
<proteinExistence type="inferred from homology"/>
<protein>
    <recommendedName>
        <fullName evidence="4">Small ribosomal subunit protein eS6</fullName>
    </recommendedName>
</protein>
<dbReference type="GO" id="GO:0005840">
    <property type="term" value="C:ribosome"/>
    <property type="evidence" value="ECO:0007669"/>
    <property type="project" value="UniProtKB-KW"/>
</dbReference>
<dbReference type="HAMAP" id="MF_00512">
    <property type="entry name" value="Ribosomal_eS6"/>
    <property type="match status" value="1"/>
</dbReference>
<dbReference type="GO" id="GO:0006412">
    <property type="term" value="P:translation"/>
    <property type="evidence" value="ECO:0007669"/>
    <property type="project" value="UniProtKB-UniRule"/>
</dbReference>
<sequence>MVDMPDFKIVVNDPEAPKKEKLVKVKVEGDPEIQLTDKVKEKLELPVFKVNSKTASEIGAVHGVATIRMRRPDTGDKVKFTGRIIIDDNVPDNVVKVSMEQLINATGQNELEGEIFRARAWQIRINDERTQTIIGLKIGDYIDGSIIGLKGVKLAITGGSDISGFPMRPDISGPVKKKVLLSGPPGFHPEEDGERRRKTVRGNTIAPDIVQINTKIVYESK</sequence>
<reference evidence="5 6" key="1">
    <citation type="journal article" date="2009" name="J. Bacteriol.">
        <title>Complete genome sequence of the anaerobic, protein-degrading hyperthermophilic crenarchaeon Desulfurococcus kamchatkensis.</title>
        <authorList>
            <person name="Ravin N.V."/>
            <person name="Mardanov A.V."/>
            <person name="Beletsky A.V."/>
            <person name="Kublanov I.V."/>
            <person name="Kolganova T.V."/>
            <person name="Lebedinsky A.V."/>
            <person name="Chernyh N.A."/>
            <person name="Bonch-Osmolovskaya E.A."/>
            <person name="Skryabin K.G."/>
        </authorList>
    </citation>
    <scope>NUCLEOTIDE SEQUENCE [LARGE SCALE GENOMIC DNA]</scope>
    <source>
        <strain evidence="6">DSM 18924 / JCM 16383 / VKM B-2413 / 1221n</strain>
    </source>
</reference>
<dbReference type="InterPro" id="IPR018282">
    <property type="entry name" value="Ribosomal_eS6_CS"/>
</dbReference>